<dbReference type="AlphaFoldDB" id="A0A376LNU2"/>
<accession>A0A376LNU2</accession>
<dbReference type="Proteomes" id="UP000254877">
    <property type="component" value="Unassembled WGS sequence"/>
</dbReference>
<evidence type="ECO:0000313" key="2">
    <source>
        <dbReference type="Proteomes" id="UP000254877"/>
    </source>
</evidence>
<dbReference type="GO" id="GO:0005829">
    <property type="term" value="C:cytosol"/>
    <property type="evidence" value="ECO:0007669"/>
    <property type="project" value="TreeGrafter"/>
</dbReference>
<dbReference type="GO" id="GO:0006508">
    <property type="term" value="P:proteolysis"/>
    <property type="evidence" value="ECO:0007669"/>
    <property type="project" value="InterPro"/>
</dbReference>
<gene>
    <name evidence="1" type="primary">dcp_1</name>
    <name evidence="1" type="ORF">NCTC7928_06735</name>
</gene>
<dbReference type="GO" id="GO:0004180">
    <property type="term" value="F:carboxypeptidase activity"/>
    <property type="evidence" value="ECO:0007669"/>
    <property type="project" value="UniProtKB-KW"/>
</dbReference>
<dbReference type="EC" id="3.4.15.5" evidence="1"/>
<reference evidence="1 2" key="1">
    <citation type="submission" date="2018-06" db="EMBL/GenBank/DDBJ databases">
        <authorList>
            <consortium name="Pathogen Informatics"/>
            <person name="Doyle S."/>
        </authorList>
    </citation>
    <scope>NUCLEOTIDE SEQUENCE [LARGE SCALE GENOMIC DNA]</scope>
    <source>
        <strain evidence="1 2">NCTC7928</strain>
    </source>
</reference>
<dbReference type="EMBL" id="UGAB01000002">
    <property type="protein sequence ID" value="STF45939.1"/>
    <property type="molecule type" value="Genomic_DNA"/>
</dbReference>
<dbReference type="GO" id="GO:0008241">
    <property type="term" value="F:peptidyl-dipeptidase activity"/>
    <property type="evidence" value="ECO:0007669"/>
    <property type="project" value="UniProtKB-EC"/>
</dbReference>
<dbReference type="Gene3D" id="1.10.1370.40">
    <property type="match status" value="1"/>
</dbReference>
<proteinExistence type="predicted"/>
<sequence length="97" mass="11101">MTTMNPFLVQSTLPYLAPHFDQIANHHYRPAFDEGMLQKRAEITAIALNSQTPDFNNTILALEQSGELLTRVTSVFFAMTAAHTNDELQRLDEQFFR</sequence>
<dbReference type="InterPro" id="IPR045090">
    <property type="entry name" value="Pept_M3A_M3B"/>
</dbReference>
<protein>
    <submittedName>
        <fullName evidence="1">Dipeptidyl carboxypeptidase II</fullName>
        <ecNumber evidence="1">3.4.15.5</ecNumber>
    </submittedName>
</protein>
<dbReference type="PANTHER" id="PTHR43660">
    <property type="entry name" value="DIPEPTIDYL CARBOXYPEPTIDASE"/>
    <property type="match status" value="1"/>
</dbReference>
<dbReference type="GO" id="GO:0004222">
    <property type="term" value="F:metalloendopeptidase activity"/>
    <property type="evidence" value="ECO:0007669"/>
    <property type="project" value="InterPro"/>
</dbReference>
<name>A0A376LNU2_ECOLX</name>
<dbReference type="PANTHER" id="PTHR43660:SF1">
    <property type="entry name" value="DIPEPTIDYL CARBOXYPEPTIDASE"/>
    <property type="match status" value="1"/>
</dbReference>
<keyword evidence="1" id="KW-0121">Carboxypeptidase</keyword>
<keyword evidence="1" id="KW-0645">Protease</keyword>
<dbReference type="SUPFAM" id="SSF55486">
    <property type="entry name" value="Metalloproteases ('zincins'), catalytic domain"/>
    <property type="match status" value="1"/>
</dbReference>
<keyword evidence="1" id="KW-0378">Hydrolase</keyword>
<organism evidence="1 2">
    <name type="scientific">Escherichia coli</name>
    <dbReference type="NCBI Taxonomy" id="562"/>
    <lineage>
        <taxon>Bacteria</taxon>
        <taxon>Pseudomonadati</taxon>
        <taxon>Pseudomonadota</taxon>
        <taxon>Gammaproteobacteria</taxon>
        <taxon>Enterobacterales</taxon>
        <taxon>Enterobacteriaceae</taxon>
        <taxon>Escherichia</taxon>
    </lineage>
</organism>
<evidence type="ECO:0000313" key="1">
    <source>
        <dbReference type="EMBL" id="STF45939.1"/>
    </source>
</evidence>